<dbReference type="GO" id="GO:0061504">
    <property type="term" value="P:cyclic threonylcarbamoyladenosine biosynthetic process"/>
    <property type="evidence" value="ECO:0007669"/>
    <property type="project" value="TreeGrafter"/>
</dbReference>
<evidence type="ECO:0000259" key="2">
    <source>
        <dbReference type="Pfam" id="PF26398"/>
    </source>
</evidence>
<dbReference type="HOGENOM" id="CLU_023918_0_0_9"/>
<dbReference type="Proteomes" id="UP000027142">
    <property type="component" value="Chromosome"/>
</dbReference>
<name>A0A060LSS3_9BACI</name>
<gene>
    <name evidence="3" type="ORF">BleG1_0569</name>
</gene>
<dbReference type="GO" id="GO:0008641">
    <property type="term" value="F:ubiquitin-like modifier activating enzyme activity"/>
    <property type="evidence" value="ECO:0007669"/>
    <property type="project" value="InterPro"/>
</dbReference>
<dbReference type="SUPFAM" id="SSF69572">
    <property type="entry name" value="Activating enzymes of the ubiquitin-like proteins"/>
    <property type="match status" value="1"/>
</dbReference>
<dbReference type="AlphaFoldDB" id="A0A060LSS3"/>
<keyword evidence="4" id="KW-1185">Reference proteome</keyword>
<accession>A0A060LSS3</accession>
<dbReference type="Pfam" id="PF26398">
    <property type="entry name" value="Cap2_linker"/>
    <property type="match status" value="1"/>
</dbReference>
<dbReference type="InterPro" id="IPR045886">
    <property type="entry name" value="ThiF/MoeB/HesA"/>
</dbReference>
<organism evidence="3 4">
    <name type="scientific">Shouchella lehensis G1</name>
    <dbReference type="NCBI Taxonomy" id="1246626"/>
    <lineage>
        <taxon>Bacteria</taxon>
        <taxon>Bacillati</taxon>
        <taxon>Bacillota</taxon>
        <taxon>Bacilli</taxon>
        <taxon>Bacillales</taxon>
        <taxon>Bacillaceae</taxon>
        <taxon>Shouchella</taxon>
    </lineage>
</organism>
<dbReference type="GO" id="GO:0061503">
    <property type="term" value="F:tRNA threonylcarbamoyladenosine dehydratase"/>
    <property type="evidence" value="ECO:0007669"/>
    <property type="project" value="TreeGrafter"/>
</dbReference>
<protein>
    <submittedName>
        <fullName evidence="3">Molybdenum cofactor biosynthesis MoeB domain-containing protein</fullName>
    </submittedName>
</protein>
<evidence type="ECO:0000313" key="4">
    <source>
        <dbReference type="Proteomes" id="UP000027142"/>
    </source>
</evidence>
<dbReference type="InterPro" id="IPR035985">
    <property type="entry name" value="Ubiquitin-activating_enz"/>
</dbReference>
<sequence length="603" mass="69978">MHSHEDLIPSDEILAARRMLEELSNVHLIEDFHWNPLINKWVLLCSLRINEEIRTYKVVPLETNWYVHVSPSYPLGEIDFFPAKIEGLEGTFPHQEYNGIGSSTLWNRGKICLVTPNNKFRSRGLDIEPFDPQYRLTWYFHRALAWLEDAAADKLRSDGDPFELPDFDLKTLNTVAFNENNNSLNHWMRSDKTYGIIKIKIYKEKEPSVFIPYEFQTLNEDIVYEPAWGAITNQIKPGDRLTGGWILLNQLPIISPWQAPLSWEELLASCENQGIDLLEKFKKIYSKLGTYTSRIFLIGFPVPKVINGEPNIIYWKPMWIPKINKPKKSNIKIEWFLIKKKLFETTKEINWLRSENWNETDLFNRGSLNLNQSIFQIGAGSVGSLISESLVRGGINKITLIDDATMMAGNIVRHSLSLKDILQFKVVNLSERLNSISPQCEAEPITKKFNRSIDPRTFDEYDLILDCTGEDDVLHSLSQYEFKQPKTFFSISLGFGAKRVFIYYSRGQKFSSAAYFTLIKEWLTKEKTETEKEEFPREGIGCWHPVFPARYDDVSPMVSLAVKSIENTKRSLIRKPTLLVYEQQWQDNTFLGINLVSKEEYNE</sequence>
<reference evidence="3 4" key="1">
    <citation type="journal article" date="2014" name="Gene">
        <title>A comparative genomic analysis of the alkalitolerant soil bacterium Bacillus lehensis G1.</title>
        <authorList>
            <person name="Noor Y.M."/>
            <person name="Samsulrizal N.H."/>
            <person name="Jema'on N.A."/>
            <person name="Low K.O."/>
            <person name="Ramli A.N."/>
            <person name="Alias N.I."/>
            <person name="Damis S.I."/>
            <person name="Fuzi S.F."/>
            <person name="Isa M.N."/>
            <person name="Murad A.M."/>
            <person name="Raih M.F."/>
            <person name="Bakar F.D."/>
            <person name="Najimudin N."/>
            <person name="Mahadi N.M."/>
            <person name="Illias R.M."/>
        </authorList>
    </citation>
    <scope>NUCLEOTIDE SEQUENCE [LARGE SCALE GENOMIC DNA]</scope>
    <source>
        <strain evidence="3 4">G1</strain>
    </source>
</reference>
<dbReference type="PANTHER" id="PTHR43267:SF1">
    <property type="entry name" value="TRNA THREONYLCARBAMOYLADENOSINE DEHYDRATASE"/>
    <property type="match status" value="1"/>
</dbReference>
<dbReference type="eggNOG" id="COG0476">
    <property type="taxonomic scope" value="Bacteria"/>
</dbReference>
<evidence type="ECO:0000313" key="3">
    <source>
        <dbReference type="EMBL" id="AIC93177.1"/>
    </source>
</evidence>
<proteinExistence type="predicted"/>
<dbReference type="Gene3D" id="3.40.50.720">
    <property type="entry name" value="NAD(P)-binding Rossmann-like Domain"/>
    <property type="match status" value="1"/>
</dbReference>
<dbReference type="PATRIC" id="fig|1246626.3.peg.561"/>
<dbReference type="PANTHER" id="PTHR43267">
    <property type="entry name" value="TRNA THREONYLCARBAMOYLADENOSINE DEHYDRATASE"/>
    <property type="match status" value="1"/>
</dbReference>
<evidence type="ECO:0000259" key="1">
    <source>
        <dbReference type="Pfam" id="PF00899"/>
    </source>
</evidence>
<dbReference type="STRING" id="1246626.BleG1_0569"/>
<feature type="domain" description="THIF-type NAD/FAD binding fold" evidence="1">
    <location>
        <begin position="371"/>
        <end position="495"/>
    </location>
</feature>
<feature type="domain" description="Cap2 central linker" evidence="2">
    <location>
        <begin position="153"/>
        <end position="357"/>
    </location>
</feature>
<dbReference type="OrthoDB" id="4088010at2"/>
<dbReference type="Pfam" id="PF00899">
    <property type="entry name" value="ThiF"/>
    <property type="match status" value="1"/>
</dbReference>
<dbReference type="KEGG" id="ble:BleG1_0569"/>
<dbReference type="InterPro" id="IPR058964">
    <property type="entry name" value="Cap2_linker"/>
</dbReference>
<dbReference type="EMBL" id="CP003923">
    <property type="protein sequence ID" value="AIC93177.1"/>
    <property type="molecule type" value="Genomic_DNA"/>
</dbReference>
<dbReference type="RefSeq" id="WP_038476880.1">
    <property type="nucleotide sequence ID" value="NZ_CP003923.1"/>
</dbReference>
<dbReference type="InterPro" id="IPR000594">
    <property type="entry name" value="ThiF_NAD_FAD-bd"/>
</dbReference>